<dbReference type="EMBL" id="CAKKNE010000005">
    <property type="protein sequence ID" value="CAH0376160.1"/>
    <property type="molecule type" value="Genomic_DNA"/>
</dbReference>
<evidence type="ECO:0000256" key="1">
    <source>
        <dbReference type="SAM" id="MobiDB-lite"/>
    </source>
</evidence>
<gene>
    <name evidence="2" type="ORF">PECAL_5P07240</name>
</gene>
<reference evidence="2" key="1">
    <citation type="submission" date="2021-11" db="EMBL/GenBank/DDBJ databases">
        <authorList>
            <consortium name="Genoscope - CEA"/>
            <person name="William W."/>
        </authorList>
    </citation>
    <scope>NUCLEOTIDE SEQUENCE</scope>
</reference>
<accession>A0A8J2SSL4</accession>
<dbReference type="SUPFAM" id="SSF48403">
    <property type="entry name" value="Ankyrin repeat"/>
    <property type="match status" value="1"/>
</dbReference>
<evidence type="ECO:0000313" key="3">
    <source>
        <dbReference type="Proteomes" id="UP000789595"/>
    </source>
</evidence>
<sequence>MSTKPTARSRAHAQRMAALAKTGSAGSYQPQAPIPLYPTPVFPPPALSAPPPCVFLGMGPKPKSKKDKARREPNVLHKCARKPWAHWTAREQSELTLASNHQFWLVTEAWMADLRKDLLPVLPKNVERIGLKPFHVAVLAGHLEVVRAFIEHRPAARRDGSYREFLVETTKNASTPFTAIELAALAGRPDVYRFLAGLQNGLGGHVRGKKRPLWSTKCERHANAGYECAMARLAEVELDPRIPLDDEAGPRLRVAHYAQILAYFGMKPPVPEPPPVDMRRRNMLRVLAEAIHDEATTPPPA</sequence>
<dbReference type="InterPro" id="IPR036770">
    <property type="entry name" value="Ankyrin_rpt-contain_sf"/>
</dbReference>
<proteinExistence type="predicted"/>
<protein>
    <submittedName>
        <fullName evidence="2">Uncharacterized protein</fullName>
    </submittedName>
</protein>
<dbReference type="AlphaFoldDB" id="A0A8J2SSL4"/>
<comment type="caution">
    <text evidence="2">The sequence shown here is derived from an EMBL/GenBank/DDBJ whole genome shotgun (WGS) entry which is preliminary data.</text>
</comment>
<dbReference type="Proteomes" id="UP000789595">
    <property type="component" value="Unassembled WGS sequence"/>
</dbReference>
<dbReference type="Gene3D" id="1.25.40.20">
    <property type="entry name" value="Ankyrin repeat-containing domain"/>
    <property type="match status" value="1"/>
</dbReference>
<feature type="region of interest" description="Disordered" evidence="1">
    <location>
        <begin position="1"/>
        <end position="28"/>
    </location>
</feature>
<name>A0A8J2SSL4_9STRA</name>
<organism evidence="2 3">
    <name type="scientific">Pelagomonas calceolata</name>
    <dbReference type="NCBI Taxonomy" id="35677"/>
    <lineage>
        <taxon>Eukaryota</taxon>
        <taxon>Sar</taxon>
        <taxon>Stramenopiles</taxon>
        <taxon>Ochrophyta</taxon>
        <taxon>Pelagophyceae</taxon>
        <taxon>Pelagomonadales</taxon>
        <taxon>Pelagomonadaceae</taxon>
        <taxon>Pelagomonas</taxon>
    </lineage>
</organism>
<evidence type="ECO:0000313" key="2">
    <source>
        <dbReference type="EMBL" id="CAH0376160.1"/>
    </source>
</evidence>
<keyword evidence="3" id="KW-1185">Reference proteome</keyword>